<dbReference type="AlphaFoldDB" id="F2G5K8"/>
<dbReference type="EMBL" id="CP001103">
    <property type="protein sequence ID" value="AEA96562.1"/>
    <property type="molecule type" value="Genomic_DNA"/>
</dbReference>
<keyword evidence="2" id="KW-1185">Reference proteome</keyword>
<name>F2G5K8_ALTMD</name>
<dbReference type="RefSeq" id="WP_012516936.1">
    <property type="nucleotide sequence ID" value="NC_011138.3"/>
</dbReference>
<sequence>MNIEQKTNMQELGQQDYTKVYAGTSSPLLKEDFYLILPIGPIKPKKPDVDR</sequence>
<reference evidence="1 2" key="2">
    <citation type="journal article" date="2015" name="Antonie Van Leeuwenhoek">
        <title>Ecophysiological diversity of a novel member of the genus Alteromonas, and description of Alteromonas mediterranea sp. nov.</title>
        <authorList>
            <person name="Ivanova E.P."/>
            <person name="Lopez-Perez M."/>
            <person name="Zabalos M."/>
            <person name="Nguyen S.H."/>
            <person name="Webb H.K."/>
            <person name="Ryan J."/>
            <person name="Lagutin K."/>
            <person name="Vyssotski M."/>
            <person name="Crawford R.J."/>
            <person name="Rodriguez-Valera F."/>
        </authorList>
    </citation>
    <scope>NUCLEOTIDE SEQUENCE [LARGE SCALE GENOMIC DNA]</scope>
    <source>
        <strain evidence="2">DSM 17117 / CIP 110805 / LMG 28347 / Deep ecotype</strain>
    </source>
</reference>
<proteinExistence type="predicted"/>
<dbReference type="KEGG" id="amc:MADE_1002065"/>
<evidence type="ECO:0000313" key="1">
    <source>
        <dbReference type="EMBL" id="AEA96562.1"/>
    </source>
</evidence>
<protein>
    <submittedName>
        <fullName evidence="1">Uncharacterized protein</fullName>
    </submittedName>
</protein>
<dbReference type="HOGENOM" id="CLU_214159_0_0_6"/>
<gene>
    <name evidence="1" type="ordered locus">MADE_1002065</name>
</gene>
<reference evidence="1 2" key="1">
    <citation type="journal article" date="2008" name="ISME J.">
        <title>Comparative genomics of two ecotypes of the marine planktonic copiotroph Alteromonas macleodii suggests alternative lifestyles associated with different kinds of particulate organic matter.</title>
        <authorList>
            <person name="Ivars-Martinez E."/>
            <person name="Martin-Cuadrado A.B."/>
            <person name="D'Auria G."/>
            <person name="Mira A."/>
            <person name="Ferriera S."/>
            <person name="Johnson J."/>
            <person name="Friedman R."/>
            <person name="Rodriguez-Valera F."/>
        </authorList>
    </citation>
    <scope>NUCLEOTIDE SEQUENCE [LARGE SCALE GENOMIC DNA]</scope>
    <source>
        <strain evidence="2">DSM 17117 / CIP 110805 / LMG 28347 / Deep ecotype</strain>
    </source>
</reference>
<dbReference type="Proteomes" id="UP000001870">
    <property type="component" value="Chromosome"/>
</dbReference>
<organism evidence="1 2">
    <name type="scientific">Alteromonas mediterranea (strain DSM 17117 / CIP 110805 / LMG 28347 / Deep ecotype)</name>
    <dbReference type="NCBI Taxonomy" id="1774373"/>
    <lineage>
        <taxon>Bacteria</taxon>
        <taxon>Pseudomonadati</taxon>
        <taxon>Pseudomonadota</taxon>
        <taxon>Gammaproteobacteria</taxon>
        <taxon>Alteromonadales</taxon>
        <taxon>Alteromonadaceae</taxon>
        <taxon>Alteromonas/Salinimonas group</taxon>
        <taxon>Alteromonas</taxon>
    </lineage>
</organism>
<evidence type="ECO:0000313" key="2">
    <source>
        <dbReference type="Proteomes" id="UP000001870"/>
    </source>
</evidence>
<accession>F2G5K8</accession>